<reference evidence="1" key="1">
    <citation type="journal article" date="2014" name="Front. Microbiol.">
        <title>High frequency of phylogenetically diverse reductive dehalogenase-homologous genes in deep subseafloor sedimentary metagenomes.</title>
        <authorList>
            <person name="Kawai M."/>
            <person name="Futagami T."/>
            <person name="Toyoda A."/>
            <person name="Takaki Y."/>
            <person name="Nishi S."/>
            <person name="Hori S."/>
            <person name="Arai W."/>
            <person name="Tsubouchi T."/>
            <person name="Morono Y."/>
            <person name="Uchiyama I."/>
            <person name="Ito T."/>
            <person name="Fujiyama A."/>
            <person name="Inagaki F."/>
            <person name="Takami H."/>
        </authorList>
    </citation>
    <scope>NUCLEOTIDE SEQUENCE</scope>
    <source>
        <strain evidence="1">Expedition CK06-06</strain>
    </source>
</reference>
<dbReference type="EMBL" id="BARU01019317">
    <property type="protein sequence ID" value="GAH51268.1"/>
    <property type="molecule type" value="Genomic_DNA"/>
</dbReference>
<gene>
    <name evidence="1" type="ORF">S03H2_31819</name>
</gene>
<feature type="non-terminal residue" evidence="1">
    <location>
        <position position="33"/>
    </location>
</feature>
<accession>X1I134</accession>
<organism evidence="1">
    <name type="scientific">marine sediment metagenome</name>
    <dbReference type="NCBI Taxonomy" id="412755"/>
    <lineage>
        <taxon>unclassified sequences</taxon>
        <taxon>metagenomes</taxon>
        <taxon>ecological metagenomes</taxon>
    </lineage>
</organism>
<evidence type="ECO:0000313" key="1">
    <source>
        <dbReference type="EMBL" id="GAH51268.1"/>
    </source>
</evidence>
<sequence>MKNIMSLMQNFLRHTDAEDTNELISTILNEYLP</sequence>
<dbReference type="AlphaFoldDB" id="X1I134"/>
<name>X1I134_9ZZZZ</name>
<protein>
    <submittedName>
        <fullName evidence="1">Uncharacterized protein</fullName>
    </submittedName>
</protein>
<comment type="caution">
    <text evidence="1">The sequence shown here is derived from an EMBL/GenBank/DDBJ whole genome shotgun (WGS) entry which is preliminary data.</text>
</comment>
<proteinExistence type="predicted"/>